<proteinExistence type="predicted"/>
<feature type="region of interest" description="Disordered" evidence="1">
    <location>
        <begin position="259"/>
        <end position="283"/>
    </location>
</feature>
<feature type="region of interest" description="Disordered" evidence="1">
    <location>
        <begin position="1"/>
        <end position="36"/>
    </location>
</feature>
<feature type="compositionally biased region" description="Low complexity" evidence="1">
    <location>
        <begin position="1"/>
        <end position="13"/>
    </location>
</feature>
<evidence type="ECO:0000256" key="1">
    <source>
        <dbReference type="SAM" id="MobiDB-lite"/>
    </source>
</evidence>
<keyword evidence="3" id="KW-1185">Reference proteome</keyword>
<gene>
    <name evidence="2" type="primary">PARPA_07232.1 scaffold 26862</name>
</gene>
<dbReference type="OrthoDB" id="10547941at2759"/>
<protein>
    <submittedName>
        <fullName evidence="2">Uncharacterized protein</fullName>
    </submittedName>
</protein>
<sequence>MSTRRSSGRRSASPEGSLDGNSRTRSPAIEDYESSDEENESLTYLEAIIAAIKSIIDPQDFQLIIIKKQGHLLKHQALMVKEMTRLARDISDIKDEIKTVRPELQGSHSTAQAASSNYSADIVISEEIYRNDMSKLISGSLLAQNQEAVGNWDFGTRIDSAQNKSSVSKILEHVLTCKQADIAQHAGNPERAQHWMVFDKLSIMAKIKSRFTYDKRAFSEASHKTVARLRATRRKNRRVHLAAFFHPLQALMNSAQGDDRVSSKLSIRKPHGRIQNDETKSLH</sequence>
<evidence type="ECO:0000313" key="3">
    <source>
        <dbReference type="Proteomes" id="UP000054107"/>
    </source>
</evidence>
<reference evidence="2 3" key="1">
    <citation type="submission" date="2014-09" db="EMBL/GenBank/DDBJ databases">
        <authorList>
            <person name="Ellenberger Sabrina"/>
        </authorList>
    </citation>
    <scope>NUCLEOTIDE SEQUENCE [LARGE SCALE GENOMIC DNA]</scope>
    <source>
        <strain evidence="2 3">CBS 412.66</strain>
    </source>
</reference>
<accession>A0A0B7N4E7</accession>
<organism evidence="2 3">
    <name type="scientific">Parasitella parasitica</name>
    <dbReference type="NCBI Taxonomy" id="35722"/>
    <lineage>
        <taxon>Eukaryota</taxon>
        <taxon>Fungi</taxon>
        <taxon>Fungi incertae sedis</taxon>
        <taxon>Mucoromycota</taxon>
        <taxon>Mucoromycotina</taxon>
        <taxon>Mucoromycetes</taxon>
        <taxon>Mucorales</taxon>
        <taxon>Mucorineae</taxon>
        <taxon>Mucoraceae</taxon>
        <taxon>Parasitella</taxon>
    </lineage>
</organism>
<feature type="compositionally biased region" description="Basic and acidic residues" evidence="1">
    <location>
        <begin position="274"/>
        <end position="283"/>
    </location>
</feature>
<dbReference type="Proteomes" id="UP000054107">
    <property type="component" value="Unassembled WGS sequence"/>
</dbReference>
<name>A0A0B7N4E7_9FUNG</name>
<dbReference type="EMBL" id="LN729401">
    <property type="protein sequence ID" value="CEP13183.1"/>
    <property type="molecule type" value="Genomic_DNA"/>
</dbReference>
<evidence type="ECO:0000313" key="2">
    <source>
        <dbReference type="EMBL" id="CEP13183.1"/>
    </source>
</evidence>
<dbReference type="AlphaFoldDB" id="A0A0B7N4E7"/>